<feature type="domain" description="Protein kinase" evidence="5">
    <location>
        <begin position="18"/>
        <end position="277"/>
    </location>
</feature>
<dbReference type="FunFam" id="1.10.510.10:FF:000571">
    <property type="entry name" value="Maternal embryonic leucine zipper kinase"/>
    <property type="match status" value="1"/>
</dbReference>
<dbReference type="Proteomes" id="UP001140949">
    <property type="component" value="Unassembled WGS sequence"/>
</dbReference>
<keyword evidence="6" id="KW-0808">Transferase</keyword>
<dbReference type="GO" id="GO:0000045">
    <property type="term" value="P:autophagosome assembly"/>
    <property type="evidence" value="ECO:0007669"/>
    <property type="project" value="TreeGrafter"/>
</dbReference>
<dbReference type="InterPro" id="IPR045269">
    <property type="entry name" value="Atg1-like"/>
</dbReference>
<evidence type="ECO:0000256" key="3">
    <source>
        <dbReference type="ARBA" id="ARBA00022840"/>
    </source>
</evidence>
<keyword evidence="2" id="KW-0547">Nucleotide-binding</keyword>
<evidence type="ECO:0000256" key="1">
    <source>
        <dbReference type="ARBA" id="ARBA00006234"/>
    </source>
</evidence>
<protein>
    <submittedName>
        <fullName evidence="6">Serine/threonine-protein kinase ATG1t isoform X4</fullName>
    </submittedName>
</protein>
<dbReference type="Gene3D" id="1.10.510.10">
    <property type="entry name" value="Transferase(Phosphotransferase) domain 1"/>
    <property type="match status" value="1"/>
</dbReference>
<dbReference type="PANTHER" id="PTHR24348:SF53">
    <property type="entry name" value="SERINE_THREONINE-PROTEIN KINASE ATG1T"/>
    <property type="match status" value="1"/>
</dbReference>
<comment type="function">
    <text evidence="4">CIPK serine-threonine protein kinases interact with CBL proteins. Binding of a CBL protein to the regulatory NAF domain of CIPK protein lead to the activation of the kinase in a calcium-dependent manner.</text>
</comment>
<evidence type="ECO:0000313" key="7">
    <source>
        <dbReference type="Proteomes" id="UP001140949"/>
    </source>
</evidence>
<dbReference type="PIRSF" id="PIRSF000654">
    <property type="entry name" value="Integrin-linked_kinase"/>
    <property type="match status" value="1"/>
</dbReference>
<sequence length="279" mass="31346">MIVRGGRRDEEYELKGRIDGGGGGGGGGFSSIVWRAIRRSNGQDVVLKQVFTTGLTTNLRDSLDCELDFLSRVRHPNIIHLLDVIQAGGCVFLVLEFCRGGNLASYIRNSGRVQEQIVRKFMQQLGAGLEVLQAHNILHRDLKPENILLSSPSSDAVLKIADFGLSRVVRPGEYADTVCGSPFYMAPEVMQFHKYDGKADMWSLGAIFFELLNGYPPYHGRNNVQLLQSIRRSTSLPFSQFLLPSLHPDSIEICTRLLCKDPASRLSFKEFFHHKFFER</sequence>
<keyword evidence="6" id="KW-0418">Kinase</keyword>
<dbReference type="InterPro" id="IPR011009">
    <property type="entry name" value="Kinase-like_dom_sf"/>
</dbReference>
<name>A0AAX6DYR7_IRIPA</name>
<evidence type="ECO:0000259" key="5">
    <source>
        <dbReference type="PROSITE" id="PS50011"/>
    </source>
</evidence>
<keyword evidence="7" id="KW-1185">Reference proteome</keyword>
<dbReference type="PANTHER" id="PTHR24348">
    <property type="entry name" value="SERINE/THREONINE-PROTEIN KINASE UNC-51-RELATED"/>
    <property type="match status" value="1"/>
</dbReference>
<comment type="similarity">
    <text evidence="1">Belongs to the protein kinase superfamily. CAMK Ser/Thr protein kinase family. SNF1 subfamily.</text>
</comment>
<dbReference type="GO" id="GO:0010506">
    <property type="term" value="P:regulation of autophagy"/>
    <property type="evidence" value="ECO:0007669"/>
    <property type="project" value="InterPro"/>
</dbReference>
<dbReference type="GO" id="GO:0005524">
    <property type="term" value="F:ATP binding"/>
    <property type="evidence" value="ECO:0007669"/>
    <property type="project" value="UniProtKB-KW"/>
</dbReference>
<reference evidence="6" key="2">
    <citation type="submission" date="2023-04" db="EMBL/GenBank/DDBJ databases">
        <authorList>
            <person name="Bruccoleri R.E."/>
            <person name="Oakeley E.J."/>
            <person name="Faust A.-M."/>
            <person name="Dessus-Babus S."/>
            <person name="Altorfer M."/>
            <person name="Burckhardt D."/>
            <person name="Oertli M."/>
            <person name="Naumann U."/>
            <person name="Petersen F."/>
            <person name="Wong J."/>
        </authorList>
    </citation>
    <scope>NUCLEOTIDE SEQUENCE</scope>
    <source>
        <strain evidence="6">GSM-AAB239-AS_SAM_17_03QT</strain>
        <tissue evidence="6">Leaf</tissue>
    </source>
</reference>
<dbReference type="GO" id="GO:0005776">
    <property type="term" value="C:autophagosome"/>
    <property type="evidence" value="ECO:0007669"/>
    <property type="project" value="TreeGrafter"/>
</dbReference>
<dbReference type="SMART" id="SM00220">
    <property type="entry name" value="S_TKc"/>
    <property type="match status" value="1"/>
</dbReference>
<dbReference type="GO" id="GO:0016020">
    <property type="term" value="C:membrane"/>
    <property type="evidence" value="ECO:0007669"/>
    <property type="project" value="TreeGrafter"/>
</dbReference>
<organism evidence="6 7">
    <name type="scientific">Iris pallida</name>
    <name type="common">Sweet iris</name>
    <dbReference type="NCBI Taxonomy" id="29817"/>
    <lineage>
        <taxon>Eukaryota</taxon>
        <taxon>Viridiplantae</taxon>
        <taxon>Streptophyta</taxon>
        <taxon>Embryophyta</taxon>
        <taxon>Tracheophyta</taxon>
        <taxon>Spermatophyta</taxon>
        <taxon>Magnoliopsida</taxon>
        <taxon>Liliopsida</taxon>
        <taxon>Asparagales</taxon>
        <taxon>Iridaceae</taxon>
        <taxon>Iridoideae</taxon>
        <taxon>Irideae</taxon>
        <taxon>Iris</taxon>
    </lineage>
</organism>
<reference evidence="6" key="1">
    <citation type="journal article" date="2023" name="GigaByte">
        <title>Genome assembly of the bearded iris, Iris pallida Lam.</title>
        <authorList>
            <person name="Bruccoleri R.E."/>
            <person name="Oakeley E.J."/>
            <person name="Faust A.M.E."/>
            <person name="Altorfer M."/>
            <person name="Dessus-Babus S."/>
            <person name="Burckhardt D."/>
            <person name="Oertli M."/>
            <person name="Naumann U."/>
            <person name="Petersen F."/>
            <person name="Wong J."/>
        </authorList>
    </citation>
    <scope>NUCLEOTIDE SEQUENCE</scope>
    <source>
        <strain evidence="6">GSM-AAB239-AS_SAM_17_03QT</strain>
    </source>
</reference>
<comment type="caution">
    <text evidence="6">The sequence shown here is derived from an EMBL/GenBank/DDBJ whole genome shotgun (WGS) entry which is preliminary data.</text>
</comment>
<dbReference type="AlphaFoldDB" id="A0AAX6DYR7"/>
<dbReference type="Pfam" id="PF00069">
    <property type="entry name" value="Pkinase"/>
    <property type="match status" value="1"/>
</dbReference>
<dbReference type="InterPro" id="IPR000719">
    <property type="entry name" value="Prot_kinase_dom"/>
</dbReference>
<dbReference type="EMBL" id="JANAVB010041219">
    <property type="protein sequence ID" value="KAJ6796890.1"/>
    <property type="molecule type" value="Genomic_DNA"/>
</dbReference>
<gene>
    <name evidence="6" type="ORF">M6B38_220775</name>
</gene>
<evidence type="ECO:0000256" key="4">
    <source>
        <dbReference type="ARBA" id="ARBA00058225"/>
    </source>
</evidence>
<dbReference type="GO" id="GO:0004674">
    <property type="term" value="F:protein serine/threonine kinase activity"/>
    <property type="evidence" value="ECO:0007669"/>
    <property type="project" value="InterPro"/>
</dbReference>
<dbReference type="GO" id="GO:0005829">
    <property type="term" value="C:cytosol"/>
    <property type="evidence" value="ECO:0007669"/>
    <property type="project" value="TreeGrafter"/>
</dbReference>
<evidence type="ECO:0000256" key="2">
    <source>
        <dbReference type="ARBA" id="ARBA00022741"/>
    </source>
</evidence>
<dbReference type="PROSITE" id="PS00108">
    <property type="entry name" value="PROTEIN_KINASE_ST"/>
    <property type="match status" value="1"/>
</dbReference>
<dbReference type="SUPFAM" id="SSF56112">
    <property type="entry name" value="Protein kinase-like (PK-like)"/>
    <property type="match status" value="1"/>
</dbReference>
<dbReference type="PROSITE" id="PS50011">
    <property type="entry name" value="PROTEIN_KINASE_DOM"/>
    <property type="match status" value="1"/>
</dbReference>
<proteinExistence type="inferred from homology"/>
<evidence type="ECO:0000313" key="6">
    <source>
        <dbReference type="EMBL" id="KAJ6796890.1"/>
    </source>
</evidence>
<dbReference type="InterPro" id="IPR008271">
    <property type="entry name" value="Ser/Thr_kinase_AS"/>
</dbReference>
<keyword evidence="3" id="KW-0067">ATP-binding</keyword>
<dbReference type="GO" id="GO:0000407">
    <property type="term" value="C:phagophore assembly site"/>
    <property type="evidence" value="ECO:0007669"/>
    <property type="project" value="TreeGrafter"/>
</dbReference>
<accession>A0AAX6DYR7</accession>